<protein>
    <submittedName>
        <fullName evidence="1">Uncharacterized protein</fullName>
    </submittedName>
</protein>
<dbReference type="InterPro" id="IPR027417">
    <property type="entry name" value="P-loop_NTPase"/>
</dbReference>
<dbReference type="SUPFAM" id="SSF52540">
    <property type="entry name" value="P-loop containing nucleoside triphosphate hydrolases"/>
    <property type="match status" value="1"/>
</dbReference>
<reference evidence="1 2" key="1">
    <citation type="submission" date="2023-02" db="EMBL/GenBank/DDBJ databases">
        <title>Dictyobacter halimunensis sp. nov., a new member of the class Ktedonobacteria from forest soil in a geothermal area.</title>
        <authorList>
            <person name="Rachmania M.K."/>
            <person name="Ningsih F."/>
            <person name="Sakai Y."/>
            <person name="Yabe S."/>
            <person name="Yokota A."/>
            <person name="Sjamsuridzal W."/>
        </authorList>
    </citation>
    <scope>NUCLEOTIDE SEQUENCE [LARGE SCALE GENOMIC DNA]</scope>
    <source>
        <strain evidence="1 2">S3.2.2.5</strain>
    </source>
</reference>
<dbReference type="EMBL" id="BSRI01000001">
    <property type="protein sequence ID" value="GLV53880.1"/>
    <property type="molecule type" value="Genomic_DNA"/>
</dbReference>
<accession>A0ABQ6FN77</accession>
<keyword evidence="2" id="KW-1185">Reference proteome</keyword>
<proteinExistence type="predicted"/>
<dbReference type="PANTHER" id="PTHR37816:SF2">
    <property type="entry name" value="DNA TOPOLOGY MODULATION PROTEIN FLAR-RELATED PROTEIN"/>
    <property type="match status" value="1"/>
</dbReference>
<dbReference type="Proteomes" id="UP001344906">
    <property type="component" value="Unassembled WGS sequence"/>
</dbReference>
<dbReference type="InterPro" id="IPR052922">
    <property type="entry name" value="Cytidylate_Kinase-2"/>
</dbReference>
<organism evidence="1 2">
    <name type="scientific">Dictyobacter halimunensis</name>
    <dbReference type="NCBI Taxonomy" id="3026934"/>
    <lineage>
        <taxon>Bacteria</taxon>
        <taxon>Bacillati</taxon>
        <taxon>Chloroflexota</taxon>
        <taxon>Ktedonobacteria</taxon>
        <taxon>Ktedonobacterales</taxon>
        <taxon>Dictyobacteraceae</taxon>
        <taxon>Dictyobacter</taxon>
    </lineage>
</organism>
<comment type="caution">
    <text evidence="1">The sequence shown here is derived from an EMBL/GenBank/DDBJ whole genome shotgun (WGS) entry which is preliminary data.</text>
</comment>
<dbReference type="Gene3D" id="3.40.50.300">
    <property type="entry name" value="P-loop containing nucleotide triphosphate hydrolases"/>
    <property type="match status" value="1"/>
</dbReference>
<evidence type="ECO:0000313" key="1">
    <source>
        <dbReference type="EMBL" id="GLV53880.1"/>
    </source>
</evidence>
<dbReference type="PANTHER" id="PTHR37816">
    <property type="entry name" value="YALI0E33011P"/>
    <property type="match status" value="1"/>
</dbReference>
<dbReference type="RefSeq" id="WP_338247604.1">
    <property type="nucleotide sequence ID" value="NZ_BSRI01000001.1"/>
</dbReference>
<evidence type="ECO:0000313" key="2">
    <source>
        <dbReference type="Proteomes" id="UP001344906"/>
    </source>
</evidence>
<name>A0ABQ6FN77_9CHLR</name>
<gene>
    <name evidence="1" type="ORF">KDH_07310</name>
</gene>
<sequence>MVKVHIIGGPGSGKTTLAQCIAARFQVPHYNLDKVGWKQVNEVDIAEQSGWVTEGIYLIFTEAMLYHADYIVLLNAPLPVLMQRMVRRHVLNSLRGTQDYPGLNGIKLLIKLMKDTRHYYLNQSDKEVPSAKSLQNYIEQHAEIASPPTKEFMSEYVSTYREFIIPPTAQFVTDYLERYKEKVILINDRADRDRLFELLMKL</sequence>